<accession>A0ABM7ZU91</accession>
<feature type="signal peptide" evidence="6">
    <location>
        <begin position="1"/>
        <end position="30"/>
    </location>
</feature>
<dbReference type="InterPro" id="IPR041233">
    <property type="entry name" value="Melibiase_C"/>
</dbReference>
<evidence type="ECO:0000256" key="6">
    <source>
        <dbReference type="SAM" id="SignalP"/>
    </source>
</evidence>
<name>A0ABM7ZU91_STRNI</name>
<evidence type="ECO:0000256" key="5">
    <source>
        <dbReference type="RuleBase" id="RU361168"/>
    </source>
</evidence>
<dbReference type="SUPFAM" id="SSF50370">
    <property type="entry name" value="Ricin B-like lectins"/>
    <property type="match status" value="1"/>
</dbReference>
<evidence type="ECO:0000256" key="1">
    <source>
        <dbReference type="ARBA" id="ARBA00009743"/>
    </source>
</evidence>
<feature type="chain" id="PRO_5046293746" description="Alpha-galactosidase" evidence="6">
    <location>
        <begin position="31"/>
        <end position="565"/>
    </location>
</feature>
<keyword evidence="3 5" id="KW-0378">Hydrolase</keyword>
<dbReference type="InterPro" id="IPR002241">
    <property type="entry name" value="Glyco_hydro_27"/>
</dbReference>
<evidence type="ECO:0000256" key="2">
    <source>
        <dbReference type="ARBA" id="ARBA00022729"/>
    </source>
</evidence>
<keyword evidence="9" id="KW-1185">Reference proteome</keyword>
<evidence type="ECO:0000259" key="7">
    <source>
        <dbReference type="SMART" id="SM00458"/>
    </source>
</evidence>
<evidence type="ECO:0000256" key="4">
    <source>
        <dbReference type="ARBA" id="ARBA00023295"/>
    </source>
</evidence>
<dbReference type="InterPro" id="IPR013785">
    <property type="entry name" value="Aldolase_TIM"/>
</dbReference>
<keyword evidence="5" id="KW-1015">Disulfide bond</keyword>
<dbReference type="InterPro" id="IPR000772">
    <property type="entry name" value="Ricin_B_lectin"/>
</dbReference>
<reference evidence="8" key="1">
    <citation type="submission" date="2022-06" db="EMBL/GenBank/DDBJ databases">
        <title>Complete genome sequence of Streptomyces nigrescens HEK616.</title>
        <authorList>
            <person name="Asamizu S."/>
            <person name="Onaka H."/>
        </authorList>
    </citation>
    <scope>NUCLEOTIDE SEQUENCE</scope>
    <source>
        <strain evidence="8">HEK616</strain>
    </source>
</reference>
<proteinExistence type="inferred from homology"/>
<dbReference type="SUPFAM" id="SSF51445">
    <property type="entry name" value="(Trans)glycosidases"/>
    <property type="match status" value="1"/>
</dbReference>
<dbReference type="CDD" id="cd23418">
    <property type="entry name" value="beta-trefoil_Ricin_XLN-like"/>
    <property type="match status" value="1"/>
</dbReference>
<keyword evidence="2 6" id="KW-0732">Signal</keyword>
<comment type="catalytic activity">
    <reaction evidence="5">
        <text>Hydrolysis of terminal, non-reducing alpha-D-galactose residues in alpha-D-galactosides, including galactose oligosaccharides, galactomannans and galactolipids.</text>
        <dbReference type="EC" id="3.2.1.22"/>
    </reaction>
</comment>
<dbReference type="PANTHER" id="PTHR11452:SF75">
    <property type="entry name" value="ALPHA-GALACTOSIDASE MEL1"/>
    <property type="match status" value="1"/>
</dbReference>
<dbReference type="PANTHER" id="PTHR11452">
    <property type="entry name" value="ALPHA-GALACTOSIDASE/ALPHA-N-ACETYLGALACTOSAMINIDASE"/>
    <property type="match status" value="1"/>
</dbReference>
<dbReference type="Pfam" id="PF16499">
    <property type="entry name" value="Melibiase_2"/>
    <property type="match status" value="1"/>
</dbReference>
<dbReference type="InterPro" id="IPR017853">
    <property type="entry name" value="GH"/>
</dbReference>
<feature type="domain" description="Ricin B lectin" evidence="7">
    <location>
        <begin position="431"/>
        <end position="565"/>
    </location>
</feature>
<dbReference type="InterPro" id="IPR035992">
    <property type="entry name" value="Ricin_B-like_lectins"/>
</dbReference>
<dbReference type="Gene3D" id="2.60.40.1180">
    <property type="entry name" value="Golgi alpha-mannosidase II"/>
    <property type="match status" value="1"/>
</dbReference>
<evidence type="ECO:0000313" key="8">
    <source>
        <dbReference type="EMBL" id="BDM69950.1"/>
    </source>
</evidence>
<dbReference type="SMART" id="SM00458">
    <property type="entry name" value="RICIN"/>
    <property type="match status" value="1"/>
</dbReference>
<comment type="similarity">
    <text evidence="1 5">Belongs to the glycosyl hydrolase 27 family.</text>
</comment>
<dbReference type="EC" id="3.2.1.22" evidence="5"/>
<dbReference type="Pfam" id="PF00652">
    <property type="entry name" value="Ricin_B_lectin"/>
    <property type="match status" value="1"/>
</dbReference>
<dbReference type="Proteomes" id="UP001059597">
    <property type="component" value="Chromosome"/>
</dbReference>
<keyword evidence="4 5" id="KW-0326">Glycosidase</keyword>
<dbReference type="PRINTS" id="PR00740">
    <property type="entry name" value="GLHYDRLASE27"/>
</dbReference>
<dbReference type="RefSeq" id="WP_261953778.1">
    <property type="nucleotide sequence ID" value="NZ_AP026073.1"/>
</dbReference>
<dbReference type="Gene3D" id="3.20.20.70">
    <property type="entry name" value="Aldolase class I"/>
    <property type="match status" value="1"/>
</dbReference>
<organism evidence="8 9">
    <name type="scientific">Streptomyces nigrescens</name>
    <dbReference type="NCBI Taxonomy" id="1920"/>
    <lineage>
        <taxon>Bacteria</taxon>
        <taxon>Bacillati</taxon>
        <taxon>Actinomycetota</taxon>
        <taxon>Actinomycetes</taxon>
        <taxon>Kitasatosporales</taxon>
        <taxon>Streptomycetaceae</taxon>
        <taxon>Streptomyces</taxon>
    </lineage>
</organism>
<dbReference type="SUPFAM" id="SSF51011">
    <property type="entry name" value="Glycosyl hydrolase domain"/>
    <property type="match status" value="1"/>
</dbReference>
<dbReference type="PROSITE" id="PS00512">
    <property type="entry name" value="ALPHA_GALACTOSIDASE"/>
    <property type="match status" value="1"/>
</dbReference>
<protein>
    <recommendedName>
        <fullName evidence="5">Alpha-galactosidase</fullName>
        <ecNumber evidence="5">3.2.1.22</ecNumber>
    </recommendedName>
    <alternativeName>
        <fullName evidence="5">Melibiase</fullName>
    </alternativeName>
</protein>
<sequence>MRVLSRLLLAVSLILPLLGVPLLTAGPAQALDDQLALTPPMGWNSWNTFGCNATEQIVMDTADFMASSGMRDAGYQYLTIDDCWMERSRDSGGRLVPDAQKYPHGLAELATYVHGKGLKFGVYESPTYHTCQGFPGSLGHEQQDADTFASWGVDFLKYDNCTASDPSQRPGDERLPLETRDSLMRDALKRTGRPIVFSLSLQPAAQGESPWEWGKSVANMWRIDGDRDASFDGLKRLIHTDLDKAKWAGPGGWNDIDMLGTGNYAFAAGSNDPNKRLTYDQEKSELSVAAVLAAPLISGADLRTPAAAGSSGFPISDQDLSVYLNKDVIAVNQDSRGEQGTAVTTANGLNVLRRSLVNGDVAVALFNETSSQAVISTTAAAAGLPANSAGYNLNDLWAHTSHVSTDGTISATVPAGGTVLYRVSPRPHVTGPANELVSLSSGRCLDAWNNQTSPGTKIEIWSCNGGGNQRWSFTSNDDLRAYDGTQCLGAMNGSLSSGTLVVIQPCDGSAGQKWRLNPDDTITAVSQGGLCLAVTGDNLPQDNQDGTTVEVHNCNGTANQRWTTR</sequence>
<evidence type="ECO:0000313" key="9">
    <source>
        <dbReference type="Proteomes" id="UP001059597"/>
    </source>
</evidence>
<gene>
    <name evidence="8" type="primary">galA</name>
    <name evidence="8" type="ORF">HEK616_34370</name>
</gene>
<dbReference type="CDD" id="cd14792">
    <property type="entry name" value="GH27"/>
    <property type="match status" value="1"/>
</dbReference>
<dbReference type="PROSITE" id="PS50231">
    <property type="entry name" value="RICIN_B_LECTIN"/>
    <property type="match status" value="1"/>
</dbReference>
<dbReference type="Pfam" id="PF17801">
    <property type="entry name" value="Melibiase_C"/>
    <property type="match status" value="1"/>
</dbReference>
<evidence type="ECO:0000256" key="3">
    <source>
        <dbReference type="ARBA" id="ARBA00022801"/>
    </source>
</evidence>
<dbReference type="Gene3D" id="2.80.10.50">
    <property type="match status" value="2"/>
</dbReference>
<dbReference type="EMBL" id="AP026073">
    <property type="protein sequence ID" value="BDM69950.1"/>
    <property type="molecule type" value="Genomic_DNA"/>
</dbReference>
<dbReference type="InterPro" id="IPR013780">
    <property type="entry name" value="Glyco_hydro_b"/>
</dbReference>
<dbReference type="InterPro" id="IPR000111">
    <property type="entry name" value="Glyco_hydro_27/36_CS"/>
</dbReference>